<gene>
    <name evidence="3" type="ORF">FA13DRAFT_1785077</name>
</gene>
<dbReference type="Proteomes" id="UP000298030">
    <property type="component" value="Unassembled WGS sequence"/>
</dbReference>
<dbReference type="PANTHER" id="PTHR12598">
    <property type="entry name" value="COPPER HOMEOSTASIS PROTEIN CUTC"/>
    <property type="match status" value="1"/>
</dbReference>
<comment type="similarity">
    <text evidence="1">Belongs to the CutC family.</text>
</comment>
<organism evidence="3 4">
    <name type="scientific">Coprinellus micaceus</name>
    <name type="common">Glistening ink-cap mushroom</name>
    <name type="synonym">Coprinus micaceus</name>
    <dbReference type="NCBI Taxonomy" id="71717"/>
    <lineage>
        <taxon>Eukaryota</taxon>
        <taxon>Fungi</taxon>
        <taxon>Dikarya</taxon>
        <taxon>Basidiomycota</taxon>
        <taxon>Agaricomycotina</taxon>
        <taxon>Agaricomycetes</taxon>
        <taxon>Agaricomycetidae</taxon>
        <taxon>Agaricales</taxon>
        <taxon>Agaricineae</taxon>
        <taxon>Psathyrellaceae</taxon>
        <taxon>Coprinellus</taxon>
    </lineage>
</organism>
<evidence type="ECO:0000256" key="1">
    <source>
        <dbReference type="ARBA" id="ARBA00007768"/>
    </source>
</evidence>
<dbReference type="InterPro" id="IPR005627">
    <property type="entry name" value="CutC-like"/>
</dbReference>
<comment type="caution">
    <text evidence="3">The sequence shown here is derived from an EMBL/GenBank/DDBJ whole genome shotgun (WGS) entry which is preliminary data.</text>
</comment>
<reference evidence="3 4" key="1">
    <citation type="journal article" date="2019" name="Nat. Ecol. Evol.">
        <title>Megaphylogeny resolves global patterns of mushroom evolution.</title>
        <authorList>
            <person name="Varga T."/>
            <person name="Krizsan K."/>
            <person name="Foldi C."/>
            <person name="Dima B."/>
            <person name="Sanchez-Garcia M."/>
            <person name="Sanchez-Ramirez S."/>
            <person name="Szollosi G.J."/>
            <person name="Szarkandi J.G."/>
            <person name="Papp V."/>
            <person name="Albert L."/>
            <person name="Andreopoulos W."/>
            <person name="Angelini C."/>
            <person name="Antonin V."/>
            <person name="Barry K.W."/>
            <person name="Bougher N.L."/>
            <person name="Buchanan P."/>
            <person name="Buyck B."/>
            <person name="Bense V."/>
            <person name="Catcheside P."/>
            <person name="Chovatia M."/>
            <person name="Cooper J."/>
            <person name="Damon W."/>
            <person name="Desjardin D."/>
            <person name="Finy P."/>
            <person name="Geml J."/>
            <person name="Haridas S."/>
            <person name="Hughes K."/>
            <person name="Justo A."/>
            <person name="Karasinski D."/>
            <person name="Kautmanova I."/>
            <person name="Kiss B."/>
            <person name="Kocsube S."/>
            <person name="Kotiranta H."/>
            <person name="LaButti K.M."/>
            <person name="Lechner B.E."/>
            <person name="Liimatainen K."/>
            <person name="Lipzen A."/>
            <person name="Lukacs Z."/>
            <person name="Mihaltcheva S."/>
            <person name="Morgado L.N."/>
            <person name="Niskanen T."/>
            <person name="Noordeloos M.E."/>
            <person name="Ohm R.A."/>
            <person name="Ortiz-Santana B."/>
            <person name="Ovrebo C."/>
            <person name="Racz N."/>
            <person name="Riley R."/>
            <person name="Savchenko A."/>
            <person name="Shiryaev A."/>
            <person name="Soop K."/>
            <person name="Spirin V."/>
            <person name="Szebenyi C."/>
            <person name="Tomsovsky M."/>
            <person name="Tulloss R.E."/>
            <person name="Uehling J."/>
            <person name="Grigoriev I.V."/>
            <person name="Vagvolgyi C."/>
            <person name="Papp T."/>
            <person name="Martin F.M."/>
            <person name="Miettinen O."/>
            <person name="Hibbett D.S."/>
            <person name="Nagy L.G."/>
        </authorList>
    </citation>
    <scope>NUCLEOTIDE SEQUENCE [LARGE SCALE GENOMIC DNA]</scope>
    <source>
        <strain evidence="3 4">FP101781</strain>
    </source>
</reference>
<evidence type="ECO:0000313" key="3">
    <source>
        <dbReference type="EMBL" id="TEB38789.1"/>
    </source>
</evidence>
<dbReference type="Gene3D" id="3.20.20.380">
    <property type="entry name" value="Copper homeostasis (CutC) domain"/>
    <property type="match status" value="1"/>
</dbReference>
<dbReference type="SUPFAM" id="SSF110395">
    <property type="entry name" value="CutC-like"/>
    <property type="match status" value="1"/>
</dbReference>
<protein>
    <recommendedName>
        <fullName evidence="2">Copper homeostasis protein cutC homolog</fullName>
    </recommendedName>
</protein>
<evidence type="ECO:0000313" key="4">
    <source>
        <dbReference type="Proteomes" id="UP000298030"/>
    </source>
</evidence>
<proteinExistence type="inferred from homology"/>
<dbReference type="HAMAP" id="MF_00795">
    <property type="entry name" value="CutC"/>
    <property type="match status" value="1"/>
</dbReference>
<accession>A0A4Y7TYY1</accession>
<sequence length="294" mass="31823">MATLEVEEVIPSLLIEVCVDSVESAVNAVKGGADRLEVCANLGAGGGTTPSVGLVRSIQKALRDVPLMIMVRPRVGDFVYNHHELEIMLEDIESFKELGIRGFVVGALTKGGTVDIDGMKRRYITLGRSEHSSTDPAIANLMAPTLQDIIDIGGISRLLTSGHGPSVSSSLPSLERIFERAKELQGSDIWGITVMPGGGVNRNTIAPVVQRLLPKGLREIHLSGGKWVPSEAQFRRSGMGFGASPEHDWEVWQTNKKEVQRVREAADIAWDQYWDGFSDPEAGAEDSAVSPVQE</sequence>
<dbReference type="AlphaFoldDB" id="A0A4Y7TYY1"/>
<dbReference type="InterPro" id="IPR036822">
    <property type="entry name" value="CutC-like_dom_sf"/>
</dbReference>
<keyword evidence="4" id="KW-1185">Reference proteome</keyword>
<dbReference type="GO" id="GO:0005507">
    <property type="term" value="F:copper ion binding"/>
    <property type="evidence" value="ECO:0007669"/>
    <property type="project" value="TreeGrafter"/>
</dbReference>
<dbReference type="Pfam" id="PF03932">
    <property type="entry name" value="CutC"/>
    <property type="match status" value="1"/>
</dbReference>
<dbReference type="EMBL" id="QPFP01000002">
    <property type="protein sequence ID" value="TEB38789.1"/>
    <property type="molecule type" value="Genomic_DNA"/>
</dbReference>
<evidence type="ECO:0000256" key="2">
    <source>
        <dbReference type="ARBA" id="ARBA00019014"/>
    </source>
</evidence>
<name>A0A4Y7TYY1_COPMI</name>
<dbReference type="PANTHER" id="PTHR12598:SF0">
    <property type="entry name" value="COPPER HOMEOSTASIS PROTEIN CUTC HOMOLOG"/>
    <property type="match status" value="1"/>
</dbReference>
<dbReference type="STRING" id="71717.A0A4Y7TYY1"/>
<dbReference type="OrthoDB" id="7392499at2759"/>